<organism evidence="2 3">
    <name type="scientific">Aspergillus saccharolyticus JOP 1030-1</name>
    <dbReference type="NCBI Taxonomy" id="1450539"/>
    <lineage>
        <taxon>Eukaryota</taxon>
        <taxon>Fungi</taxon>
        <taxon>Dikarya</taxon>
        <taxon>Ascomycota</taxon>
        <taxon>Pezizomycotina</taxon>
        <taxon>Eurotiomycetes</taxon>
        <taxon>Eurotiomycetidae</taxon>
        <taxon>Eurotiales</taxon>
        <taxon>Aspergillaceae</taxon>
        <taxon>Aspergillus</taxon>
        <taxon>Aspergillus subgen. Circumdati</taxon>
    </lineage>
</organism>
<evidence type="ECO:0000313" key="2">
    <source>
        <dbReference type="EMBL" id="PYH45900.1"/>
    </source>
</evidence>
<dbReference type="EMBL" id="KZ821229">
    <property type="protein sequence ID" value="PYH45900.1"/>
    <property type="molecule type" value="Genomic_DNA"/>
</dbReference>
<dbReference type="AlphaFoldDB" id="A0A318ZPQ1"/>
<protein>
    <recommendedName>
        <fullName evidence="4">F-box domain-containing protein</fullName>
    </recommendedName>
</protein>
<feature type="compositionally biased region" description="Acidic residues" evidence="1">
    <location>
        <begin position="63"/>
        <end position="82"/>
    </location>
</feature>
<keyword evidence="3" id="KW-1185">Reference proteome</keyword>
<evidence type="ECO:0008006" key="4">
    <source>
        <dbReference type="Google" id="ProtNLM"/>
    </source>
</evidence>
<accession>A0A318ZPQ1</accession>
<feature type="compositionally biased region" description="Polar residues" evidence="1">
    <location>
        <begin position="90"/>
        <end position="100"/>
    </location>
</feature>
<dbReference type="GeneID" id="37080830"/>
<dbReference type="InterPro" id="IPR036047">
    <property type="entry name" value="F-box-like_dom_sf"/>
</dbReference>
<dbReference type="Proteomes" id="UP000248349">
    <property type="component" value="Unassembled WGS sequence"/>
</dbReference>
<dbReference type="STRING" id="1450539.A0A318ZPQ1"/>
<dbReference type="RefSeq" id="XP_025431882.1">
    <property type="nucleotide sequence ID" value="XM_025579601.1"/>
</dbReference>
<feature type="region of interest" description="Disordered" evidence="1">
    <location>
        <begin position="57"/>
        <end position="100"/>
    </location>
</feature>
<dbReference type="SUPFAM" id="SSF81383">
    <property type="entry name" value="F-box domain"/>
    <property type="match status" value="1"/>
</dbReference>
<gene>
    <name evidence="2" type="ORF">BP01DRAFT_422949</name>
</gene>
<dbReference type="OrthoDB" id="6612291at2759"/>
<evidence type="ECO:0000256" key="1">
    <source>
        <dbReference type="SAM" id="MobiDB-lite"/>
    </source>
</evidence>
<evidence type="ECO:0000313" key="3">
    <source>
        <dbReference type="Proteomes" id="UP000248349"/>
    </source>
</evidence>
<sequence>MGYSEAYCHLCGVSFNIGRHRAVGEPLVATFGGEDGLGTDPADLDLAACAEKGCVFALRPPDDPDDDQQAEEPYESDSDYDSSDAMSLPDDNNSNHLQTPSTDEALYHTFLSNTLRTANPRDYAGEPVALFAAATTKQTDTLIPIPIPSAPESPPDDLEHIPAPTCGSDPTAYPGSAISLAEMRGCRTAQFLIHKSQAAEPWRPDGLHEDWEVTGDWFLSGLCDGMRSRDCGFPDVWPARGGVRTVRADNVTFQPVDPHEIAMPIHPWCLDIFIRQSKQHFQKVDLDKLFNWRNSEFSYEEFHAFPRAADVFEARERWWNHVPGKEYLAANPLYVPGLPGLLAEATQQKSGSRGLDDGQQKTAVSCDPLGSLPLDLRLHLVGFLGAEDLAALRAASRAFTDLPNSVWYRLVREEMPWLWEAWGAVGMEEHTPSWWTTVTVREARFMYEARKHYAEVLRDESPDDQGLVDYLAPRPVGVPELVKLEKATTDWHYVYTQIKSRWGRLKGLRNRQRIWLDVEEIIRRMQVAEG</sequence>
<reference evidence="2 3" key="1">
    <citation type="submission" date="2016-12" db="EMBL/GenBank/DDBJ databases">
        <title>The genomes of Aspergillus section Nigri reveals drivers in fungal speciation.</title>
        <authorList>
            <consortium name="DOE Joint Genome Institute"/>
            <person name="Vesth T.C."/>
            <person name="Nybo J."/>
            <person name="Theobald S."/>
            <person name="Brandl J."/>
            <person name="Frisvad J.C."/>
            <person name="Nielsen K.F."/>
            <person name="Lyhne E.K."/>
            <person name="Kogle M.E."/>
            <person name="Kuo A."/>
            <person name="Riley R."/>
            <person name="Clum A."/>
            <person name="Nolan M."/>
            <person name="Lipzen A."/>
            <person name="Salamov A."/>
            <person name="Henrissat B."/>
            <person name="Wiebenga A."/>
            <person name="De Vries R.P."/>
            <person name="Grigoriev I.V."/>
            <person name="Mortensen U.H."/>
            <person name="Andersen M.R."/>
            <person name="Baker S.E."/>
        </authorList>
    </citation>
    <scope>NUCLEOTIDE SEQUENCE [LARGE SCALE GENOMIC DNA]</scope>
    <source>
        <strain evidence="2 3">JOP 1030-1</strain>
    </source>
</reference>
<feature type="region of interest" description="Disordered" evidence="1">
    <location>
        <begin position="143"/>
        <end position="169"/>
    </location>
</feature>
<proteinExistence type="predicted"/>
<name>A0A318ZPQ1_9EURO</name>